<accession>A0A834NG54</accession>
<comment type="caution">
    <text evidence="2">The sequence shown here is derived from an EMBL/GenBank/DDBJ whole genome shotgun (WGS) entry which is preliminary data.</text>
</comment>
<protein>
    <submittedName>
        <fullName evidence="2">Uncharacterized protein</fullName>
    </submittedName>
</protein>
<dbReference type="Proteomes" id="UP000600918">
    <property type="component" value="Unassembled WGS sequence"/>
</dbReference>
<gene>
    <name evidence="2" type="ORF">H0235_014415</name>
</gene>
<evidence type="ECO:0000256" key="1">
    <source>
        <dbReference type="SAM" id="MobiDB-lite"/>
    </source>
</evidence>
<organism evidence="2 3">
    <name type="scientific">Vespula pensylvanica</name>
    <name type="common">Western yellow jacket</name>
    <name type="synonym">Wasp</name>
    <dbReference type="NCBI Taxonomy" id="30213"/>
    <lineage>
        <taxon>Eukaryota</taxon>
        <taxon>Metazoa</taxon>
        <taxon>Ecdysozoa</taxon>
        <taxon>Arthropoda</taxon>
        <taxon>Hexapoda</taxon>
        <taxon>Insecta</taxon>
        <taxon>Pterygota</taxon>
        <taxon>Neoptera</taxon>
        <taxon>Endopterygota</taxon>
        <taxon>Hymenoptera</taxon>
        <taxon>Apocrita</taxon>
        <taxon>Aculeata</taxon>
        <taxon>Vespoidea</taxon>
        <taxon>Vespidae</taxon>
        <taxon>Vespinae</taxon>
        <taxon>Vespula</taxon>
    </lineage>
</organism>
<dbReference type="EMBL" id="JACSDY010000015">
    <property type="protein sequence ID" value="KAF7406759.1"/>
    <property type="molecule type" value="Genomic_DNA"/>
</dbReference>
<keyword evidence="3" id="KW-1185">Reference proteome</keyword>
<feature type="compositionally biased region" description="Polar residues" evidence="1">
    <location>
        <begin position="1"/>
        <end position="21"/>
    </location>
</feature>
<dbReference type="AlphaFoldDB" id="A0A834NG54"/>
<feature type="compositionally biased region" description="Acidic residues" evidence="1">
    <location>
        <begin position="63"/>
        <end position="82"/>
    </location>
</feature>
<evidence type="ECO:0000313" key="3">
    <source>
        <dbReference type="Proteomes" id="UP000600918"/>
    </source>
</evidence>
<proteinExistence type="predicted"/>
<evidence type="ECO:0000313" key="2">
    <source>
        <dbReference type="EMBL" id="KAF7406759.1"/>
    </source>
</evidence>
<name>A0A834NG54_VESPE</name>
<reference evidence="2" key="1">
    <citation type="journal article" date="2020" name="G3 (Bethesda)">
        <title>High-Quality Assemblies for Three Invasive Social Wasps from the &lt;i&gt;Vespula&lt;/i&gt; Genus.</title>
        <authorList>
            <person name="Harrop T.W.R."/>
            <person name="Guhlin J."/>
            <person name="McLaughlin G.M."/>
            <person name="Permina E."/>
            <person name="Stockwell P."/>
            <person name="Gilligan J."/>
            <person name="Le Lec M.F."/>
            <person name="Gruber M.A.M."/>
            <person name="Quinn O."/>
            <person name="Lovegrove M."/>
            <person name="Duncan E.J."/>
            <person name="Remnant E.J."/>
            <person name="Van Eeckhoven J."/>
            <person name="Graham B."/>
            <person name="Knapp R.A."/>
            <person name="Langford K.W."/>
            <person name="Kronenberg Z."/>
            <person name="Press M.O."/>
            <person name="Eacker S.M."/>
            <person name="Wilson-Rankin E.E."/>
            <person name="Purcell J."/>
            <person name="Lester P.J."/>
            <person name="Dearden P.K."/>
        </authorList>
    </citation>
    <scope>NUCLEOTIDE SEQUENCE</scope>
    <source>
        <strain evidence="2">Volc-1</strain>
    </source>
</reference>
<feature type="region of interest" description="Disordered" evidence="1">
    <location>
        <begin position="41"/>
        <end position="102"/>
    </location>
</feature>
<feature type="region of interest" description="Disordered" evidence="1">
    <location>
        <begin position="1"/>
        <end position="22"/>
    </location>
</feature>
<sequence>MASVASETKFTLALSNANRNSTRLDESRAFLYNFAIPFIERPGTLEGEERKEEEEGEERKVEEEEEEEEEEKEEEEEEEEEEVPRHGPPLFLALCLPTYDPPPGPQDHVLRITAPVAATPLHLA</sequence>